<sequence>HGLYVAVKETLKVYGQWLCGKCMTLHDVTRDCHNPDGLVFFSIGSDNMSGYIVGILKPSSKETETNVTEGLVLDAELLDRVFKMPITNIKCIPHGCLLAFSQALKTILYKMVVQPDYVDVCVRLLLFPRYTMQVCRPKNKQEHRSGDRKSL</sequence>
<protein>
    <submittedName>
        <fullName evidence="1">Reverse transcriptase domain-containing protein</fullName>
    </submittedName>
</protein>
<proteinExistence type="predicted"/>
<feature type="non-terminal residue" evidence="1">
    <location>
        <position position="1"/>
    </location>
</feature>
<dbReference type="GO" id="GO:0003964">
    <property type="term" value="F:RNA-directed DNA polymerase activity"/>
    <property type="evidence" value="ECO:0007669"/>
    <property type="project" value="UniProtKB-KW"/>
</dbReference>
<organism evidence="1">
    <name type="scientific">Tanacetum cinerariifolium</name>
    <name type="common">Dalmatian daisy</name>
    <name type="synonym">Chrysanthemum cinerariifolium</name>
    <dbReference type="NCBI Taxonomy" id="118510"/>
    <lineage>
        <taxon>Eukaryota</taxon>
        <taxon>Viridiplantae</taxon>
        <taxon>Streptophyta</taxon>
        <taxon>Embryophyta</taxon>
        <taxon>Tracheophyta</taxon>
        <taxon>Spermatophyta</taxon>
        <taxon>Magnoliopsida</taxon>
        <taxon>eudicotyledons</taxon>
        <taxon>Gunneridae</taxon>
        <taxon>Pentapetalae</taxon>
        <taxon>asterids</taxon>
        <taxon>campanulids</taxon>
        <taxon>Asterales</taxon>
        <taxon>Asteraceae</taxon>
        <taxon>Asteroideae</taxon>
        <taxon>Anthemideae</taxon>
        <taxon>Anthemidinae</taxon>
        <taxon>Tanacetum</taxon>
    </lineage>
</organism>
<keyword evidence="1" id="KW-0548">Nucleotidyltransferase</keyword>
<gene>
    <name evidence="1" type="ORF">Tci_063993</name>
</gene>
<comment type="caution">
    <text evidence="1">The sequence shown here is derived from an EMBL/GenBank/DDBJ whole genome shotgun (WGS) entry which is preliminary data.</text>
</comment>
<keyword evidence="1" id="KW-0695">RNA-directed DNA polymerase</keyword>
<reference evidence="1" key="1">
    <citation type="journal article" date="2019" name="Sci. Rep.">
        <title>Draft genome of Tanacetum cinerariifolium, the natural source of mosquito coil.</title>
        <authorList>
            <person name="Yamashiro T."/>
            <person name="Shiraishi A."/>
            <person name="Satake H."/>
            <person name="Nakayama K."/>
        </authorList>
    </citation>
    <scope>NUCLEOTIDE SEQUENCE</scope>
</reference>
<keyword evidence="1" id="KW-0808">Transferase</keyword>
<accession>A0A6L2P4N0</accession>
<evidence type="ECO:0000313" key="1">
    <source>
        <dbReference type="EMBL" id="GEU92015.1"/>
    </source>
</evidence>
<dbReference type="EMBL" id="BKCJ010010535">
    <property type="protein sequence ID" value="GEU92015.1"/>
    <property type="molecule type" value="Genomic_DNA"/>
</dbReference>
<name>A0A6L2P4N0_TANCI</name>
<dbReference type="AlphaFoldDB" id="A0A6L2P4N0"/>